<gene>
    <name evidence="1" type="ORF">LJ739_18265</name>
</gene>
<dbReference type="Proteomes" id="UP001520878">
    <property type="component" value="Unassembled WGS sequence"/>
</dbReference>
<keyword evidence="2" id="KW-1185">Reference proteome</keyword>
<evidence type="ECO:0000313" key="2">
    <source>
        <dbReference type="Proteomes" id="UP001520878"/>
    </source>
</evidence>
<name>A0ABS8GCE8_9ALTE</name>
<sequence length="246" mass="27701">MRIWHWIIVSCLVVGQCYAQQASPSRPITFGAVLFPPNSVWDADKQACVGHVIRETRRILTAAGLEVDVVCASALRIYRLMEEGEVDFTVNVKSTRAMPEGTLFSDTPYSQLFVELYSHSEDKGSDVIAGIRGYDYDGYRQILINSGFTFIDLPNSLDAIDMFLRGRAKHLISYRGPFQYHLHQPGQQQPLDAIGQTLTTVDTFYAIAANSPHKAVLLKVLSDYAEARGFDYFYQPSEQDWAHPND</sequence>
<proteinExistence type="predicted"/>
<comment type="caution">
    <text evidence="1">The sequence shown here is derived from an EMBL/GenBank/DDBJ whole genome shotgun (WGS) entry which is preliminary data.</text>
</comment>
<evidence type="ECO:0008006" key="3">
    <source>
        <dbReference type="Google" id="ProtNLM"/>
    </source>
</evidence>
<reference evidence="1 2" key="1">
    <citation type="submission" date="2021-10" db="EMBL/GenBank/DDBJ databases">
        <title>Draft genome of Aestuariibacter halophilus JC2043.</title>
        <authorList>
            <person name="Emsley S.A."/>
            <person name="Pfannmuller K.M."/>
            <person name="Ushijima B."/>
            <person name="Saw J.H."/>
            <person name="Videau P."/>
        </authorList>
    </citation>
    <scope>NUCLEOTIDE SEQUENCE [LARGE SCALE GENOMIC DNA]</scope>
    <source>
        <strain evidence="1 2">JC2043</strain>
    </source>
</reference>
<dbReference type="SUPFAM" id="SSF53850">
    <property type="entry name" value="Periplasmic binding protein-like II"/>
    <property type="match status" value="1"/>
</dbReference>
<dbReference type="Gene3D" id="3.40.190.10">
    <property type="entry name" value="Periplasmic binding protein-like II"/>
    <property type="match status" value="2"/>
</dbReference>
<accession>A0ABS8GCE8</accession>
<organism evidence="1 2">
    <name type="scientific">Fluctibacter halophilus</name>
    <dbReference type="NCBI Taxonomy" id="226011"/>
    <lineage>
        <taxon>Bacteria</taxon>
        <taxon>Pseudomonadati</taxon>
        <taxon>Pseudomonadota</taxon>
        <taxon>Gammaproteobacteria</taxon>
        <taxon>Alteromonadales</taxon>
        <taxon>Alteromonadaceae</taxon>
        <taxon>Fluctibacter</taxon>
    </lineage>
</organism>
<dbReference type="RefSeq" id="WP_229162900.1">
    <property type="nucleotide sequence ID" value="NZ_JAJEWP010000008.1"/>
</dbReference>
<protein>
    <recommendedName>
        <fullName evidence="3">Solute-binding protein family 3/N-terminal domain-containing protein</fullName>
    </recommendedName>
</protein>
<dbReference type="EMBL" id="JAJEWP010000008">
    <property type="protein sequence ID" value="MCC2618207.1"/>
    <property type="molecule type" value="Genomic_DNA"/>
</dbReference>
<evidence type="ECO:0000313" key="1">
    <source>
        <dbReference type="EMBL" id="MCC2618207.1"/>
    </source>
</evidence>